<dbReference type="InterPro" id="IPR007487">
    <property type="entry name" value="ABC_transpt-TYRBP-like"/>
</dbReference>
<dbReference type="Pfam" id="PF04392">
    <property type="entry name" value="ABC_sub_bind"/>
    <property type="match status" value="1"/>
</dbReference>
<keyword evidence="3" id="KW-1185">Reference proteome</keyword>
<protein>
    <submittedName>
        <fullName evidence="2">ABC transporter substrate-binding protein</fullName>
    </submittedName>
</protein>
<keyword evidence="1" id="KW-0732">Signal</keyword>
<feature type="signal peptide" evidence="1">
    <location>
        <begin position="1"/>
        <end position="26"/>
    </location>
</feature>
<accession>A0ABQ6AV05</accession>
<evidence type="ECO:0000313" key="3">
    <source>
        <dbReference type="Proteomes" id="UP001156905"/>
    </source>
</evidence>
<name>A0ABQ6AV05_9BRAD</name>
<organism evidence="2 3">
    <name type="scientific">Bradyrhizobium iriomotense</name>
    <dbReference type="NCBI Taxonomy" id="441950"/>
    <lineage>
        <taxon>Bacteria</taxon>
        <taxon>Pseudomonadati</taxon>
        <taxon>Pseudomonadota</taxon>
        <taxon>Alphaproteobacteria</taxon>
        <taxon>Hyphomicrobiales</taxon>
        <taxon>Nitrobacteraceae</taxon>
        <taxon>Bradyrhizobium</taxon>
    </lineage>
</organism>
<reference evidence="3" key="1">
    <citation type="journal article" date="2019" name="Int. J. Syst. Evol. Microbiol.">
        <title>The Global Catalogue of Microorganisms (GCM) 10K type strain sequencing project: providing services to taxonomists for standard genome sequencing and annotation.</title>
        <authorList>
            <consortium name="The Broad Institute Genomics Platform"/>
            <consortium name="The Broad Institute Genome Sequencing Center for Infectious Disease"/>
            <person name="Wu L."/>
            <person name="Ma J."/>
        </authorList>
    </citation>
    <scope>NUCLEOTIDE SEQUENCE [LARGE SCALE GENOMIC DNA]</scope>
    <source>
        <strain evidence="3">NBRC 102520</strain>
    </source>
</reference>
<comment type="caution">
    <text evidence="2">The sequence shown here is derived from an EMBL/GenBank/DDBJ whole genome shotgun (WGS) entry which is preliminary data.</text>
</comment>
<gene>
    <name evidence="2" type="ORF">GCM10007857_21090</name>
</gene>
<sequence length="329" mass="36141">MDHVKRREFMSLLASAAATWPLVAFAQSPEHMRRIGVVMAYAEDDPNGQIQVEAFRETLATLGWVERKNVTIDVRYARGNPARARELGTELLRQGFDLMVSNSNLVTAILQTEVRTIPLVFISVSDPVGSGFVKELARPGGNITGFANFQPSMGSKWLEKLHELAPQVDRVGLLLHPEPPNFGYLKSAQEAAPSLNIRLFDLSVHDSAGIESALANFAGETRTGLIVAPNVVSFANSQLIVALAARYRLPAIYPFAFFAKEGGLISYGFDERDQFRQGAVYVDKILRGAKPADLPVQYPTKFDIVINLKTARALGIVVPLQLIPDLVIE</sequence>
<proteinExistence type="predicted"/>
<evidence type="ECO:0000256" key="1">
    <source>
        <dbReference type="SAM" id="SignalP"/>
    </source>
</evidence>
<dbReference type="Gene3D" id="3.40.50.2300">
    <property type="match status" value="2"/>
</dbReference>
<evidence type="ECO:0000313" key="2">
    <source>
        <dbReference type="EMBL" id="GLR85398.1"/>
    </source>
</evidence>
<feature type="chain" id="PRO_5045359422" evidence="1">
    <location>
        <begin position="27"/>
        <end position="329"/>
    </location>
</feature>
<dbReference type="PANTHER" id="PTHR35271:SF1">
    <property type="entry name" value="ABC TRANSPORTER, SUBSTRATE-BINDING LIPOPROTEIN"/>
    <property type="match status" value="1"/>
</dbReference>
<dbReference type="CDD" id="cd06325">
    <property type="entry name" value="PBP1_ABC_unchar_transporter"/>
    <property type="match status" value="1"/>
</dbReference>
<dbReference type="Proteomes" id="UP001156905">
    <property type="component" value="Unassembled WGS sequence"/>
</dbReference>
<dbReference type="EMBL" id="BSOW01000006">
    <property type="protein sequence ID" value="GLR85398.1"/>
    <property type="molecule type" value="Genomic_DNA"/>
</dbReference>
<dbReference type="PANTHER" id="PTHR35271">
    <property type="entry name" value="ABC TRANSPORTER, SUBSTRATE-BINDING LIPOPROTEIN-RELATED"/>
    <property type="match status" value="1"/>
</dbReference>
<dbReference type="RefSeq" id="WP_284264579.1">
    <property type="nucleotide sequence ID" value="NZ_BSOW01000006.1"/>
</dbReference>